<comment type="caution">
    <text evidence="8">The sequence shown here is derived from an EMBL/GenBank/DDBJ whole genome shotgun (WGS) entry which is preliminary data.</text>
</comment>
<dbReference type="GO" id="GO:0006270">
    <property type="term" value="P:DNA replication initiation"/>
    <property type="evidence" value="ECO:0007669"/>
    <property type="project" value="TreeGrafter"/>
</dbReference>
<evidence type="ECO:0000256" key="4">
    <source>
        <dbReference type="ARBA" id="ARBA00023125"/>
    </source>
</evidence>
<dbReference type="SUPFAM" id="SSF52540">
    <property type="entry name" value="P-loop containing nucleoside triphosphate hydrolases"/>
    <property type="match status" value="1"/>
</dbReference>
<dbReference type="Gene3D" id="3.40.50.300">
    <property type="entry name" value="P-loop containing nucleotide triphosphate hydrolases"/>
    <property type="match status" value="1"/>
</dbReference>
<gene>
    <name evidence="8" type="primary">ORC4_2</name>
    <name evidence="8" type="ORF">IWQ62_006278</name>
</gene>
<dbReference type="AlphaFoldDB" id="A0A9W8AID2"/>
<dbReference type="InterPro" id="IPR016527">
    <property type="entry name" value="ORC4"/>
</dbReference>
<evidence type="ECO:0000313" key="9">
    <source>
        <dbReference type="Proteomes" id="UP001150925"/>
    </source>
</evidence>
<dbReference type="OrthoDB" id="343623at2759"/>
<feature type="region of interest" description="Disordered" evidence="6">
    <location>
        <begin position="1"/>
        <end position="38"/>
    </location>
</feature>
<accession>A0A9W8AID2</accession>
<dbReference type="InterPro" id="IPR032705">
    <property type="entry name" value="ORC4_C"/>
</dbReference>
<feature type="non-terminal residue" evidence="8">
    <location>
        <position position="1"/>
    </location>
</feature>
<sequence length="374" mass="42827">KSENKQGNSTPVASAKRPIRRARSTRQKQPIPATPPPKRTFSETLVYLLSFLKKGGRRENPIVFILDEFDLFSQHPKQTLLYTLFDVVQSHQLPVLVIGITARLDAVELLEKRVKSRFSHRQISVYPPSDFKTLTSIARNALKVQLENSPAFPDACLEYRQEFNERVQSLFDNPAFQQLLRRQYDILRDVRSLYRLLLSFAFSLSIDHPFFTFTKAYTSIQKQLLDSKVELIKEISLLELCLIIAMKHLLDQDMVKFNFEMVYNEYKAFMTSSRDVIRSGMKHYKKGVALKAFEHLLTLELIRPAESVSGSFNETNLGASTTAVTHAASARLASVHCPKEYTMVQLVLDVAQVEDAVRAYQDCPQAIRHWGLTN</sequence>
<dbReference type="Proteomes" id="UP001150925">
    <property type="component" value="Unassembled WGS sequence"/>
</dbReference>
<dbReference type="PIRSF" id="PIRSF007858">
    <property type="entry name" value="ORC4"/>
    <property type="match status" value="1"/>
</dbReference>
<feature type="compositionally biased region" description="Polar residues" evidence="6">
    <location>
        <begin position="1"/>
        <end position="12"/>
    </location>
</feature>
<dbReference type="PANTHER" id="PTHR12087:SF0">
    <property type="entry name" value="ORIGIN RECOGNITION COMPLEX SUBUNIT 4"/>
    <property type="match status" value="1"/>
</dbReference>
<comment type="subcellular location">
    <subcellularLocation>
        <location evidence="1">Nucleus</location>
    </subcellularLocation>
</comment>
<dbReference type="InterPro" id="IPR027417">
    <property type="entry name" value="P-loop_NTPase"/>
</dbReference>
<reference evidence="8" key="1">
    <citation type="submission" date="2022-07" db="EMBL/GenBank/DDBJ databases">
        <title>Phylogenomic reconstructions and comparative analyses of Kickxellomycotina fungi.</title>
        <authorList>
            <person name="Reynolds N.K."/>
            <person name="Stajich J.E."/>
            <person name="Barry K."/>
            <person name="Grigoriev I.V."/>
            <person name="Crous P."/>
            <person name="Smith M.E."/>
        </authorList>
    </citation>
    <scope>NUCLEOTIDE SEQUENCE</scope>
    <source>
        <strain evidence="8">RSA 1196</strain>
    </source>
</reference>
<feature type="domain" description="Origin recognition complex subunit 4 C-terminal" evidence="7">
    <location>
        <begin position="137"/>
        <end position="357"/>
    </location>
</feature>
<dbReference type="EMBL" id="JANBPY010003282">
    <property type="protein sequence ID" value="KAJ1952198.1"/>
    <property type="molecule type" value="Genomic_DNA"/>
</dbReference>
<keyword evidence="4" id="KW-0238">DNA-binding</keyword>
<dbReference type="PANTHER" id="PTHR12087">
    <property type="entry name" value="ORIGIN RECOGNITION COMPLEX SUBUNIT 4"/>
    <property type="match status" value="1"/>
</dbReference>
<evidence type="ECO:0000256" key="3">
    <source>
        <dbReference type="ARBA" id="ARBA00022705"/>
    </source>
</evidence>
<organism evidence="8 9">
    <name type="scientific">Dispira parvispora</name>
    <dbReference type="NCBI Taxonomy" id="1520584"/>
    <lineage>
        <taxon>Eukaryota</taxon>
        <taxon>Fungi</taxon>
        <taxon>Fungi incertae sedis</taxon>
        <taxon>Zoopagomycota</taxon>
        <taxon>Kickxellomycotina</taxon>
        <taxon>Dimargaritomycetes</taxon>
        <taxon>Dimargaritales</taxon>
        <taxon>Dimargaritaceae</taxon>
        <taxon>Dispira</taxon>
    </lineage>
</organism>
<evidence type="ECO:0000256" key="2">
    <source>
        <dbReference type="ARBA" id="ARBA00005334"/>
    </source>
</evidence>
<evidence type="ECO:0000259" key="7">
    <source>
        <dbReference type="Pfam" id="PF14629"/>
    </source>
</evidence>
<evidence type="ECO:0000313" key="8">
    <source>
        <dbReference type="EMBL" id="KAJ1952198.1"/>
    </source>
</evidence>
<proteinExistence type="inferred from homology"/>
<evidence type="ECO:0000256" key="5">
    <source>
        <dbReference type="ARBA" id="ARBA00023242"/>
    </source>
</evidence>
<evidence type="ECO:0000256" key="6">
    <source>
        <dbReference type="SAM" id="MobiDB-lite"/>
    </source>
</evidence>
<feature type="compositionally biased region" description="Basic residues" evidence="6">
    <location>
        <begin position="17"/>
        <end position="26"/>
    </location>
</feature>
<keyword evidence="3" id="KW-0235">DNA replication</keyword>
<dbReference type="GO" id="GO:0005664">
    <property type="term" value="C:nuclear origin of replication recognition complex"/>
    <property type="evidence" value="ECO:0007669"/>
    <property type="project" value="TreeGrafter"/>
</dbReference>
<name>A0A9W8AID2_9FUNG</name>
<dbReference type="GO" id="GO:0003688">
    <property type="term" value="F:DNA replication origin binding"/>
    <property type="evidence" value="ECO:0007669"/>
    <property type="project" value="TreeGrafter"/>
</dbReference>
<evidence type="ECO:0000256" key="1">
    <source>
        <dbReference type="ARBA" id="ARBA00004123"/>
    </source>
</evidence>
<keyword evidence="5" id="KW-0539">Nucleus</keyword>
<comment type="similarity">
    <text evidence="2">Belongs to the ORC4 family.</text>
</comment>
<dbReference type="Pfam" id="PF14629">
    <property type="entry name" value="ORC4_C"/>
    <property type="match status" value="1"/>
</dbReference>
<protein>
    <submittedName>
        <fullName evidence="8">Origin recognition complex subunit 4</fullName>
    </submittedName>
</protein>
<keyword evidence="9" id="KW-1185">Reference proteome</keyword>